<dbReference type="PANTHER" id="PTHR14221">
    <property type="entry name" value="WD REPEAT DOMAIN 44"/>
    <property type="match status" value="1"/>
</dbReference>
<evidence type="ECO:0000256" key="2">
    <source>
        <dbReference type="ARBA" id="ARBA00022737"/>
    </source>
</evidence>
<keyword evidence="1 3" id="KW-0853">WD repeat</keyword>
<dbReference type="PROSITE" id="PS00678">
    <property type="entry name" value="WD_REPEATS_1"/>
    <property type="match status" value="1"/>
</dbReference>
<organism evidence="5 6">
    <name type="scientific">Brettanomyces naardenensis</name>
    <name type="common">Yeast</name>
    <dbReference type="NCBI Taxonomy" id="13370"/>
    <lineage>
        <taxon>Eukaryota</taxon>
        <taxon>Fungi</taxon>
        <taxon>Dikarya</taxon>
        <taxon>Ascomycota</taxon>
        <taxon>Saccharomycotina</taxon>
        <taxon>Pichiomycetes</taxon>
        <taxon>Pichiales</taxon>
        <taxon>Pichiaceae</taxon>
        <taxon>Brettanomyces</taxon>
    </lineage>
</organism>
<dbReference type="PRINTS" id="PR00320">
    <property type="entry name" value="GPROTEINBRPT"/>
</dbReference>
<feature type="repeat" description="WD" evidence="3">
    <location>
        <begin position="265"/>
        <end position="305"/>
    </location>
</feature>
<name>A0A448YTP1_BRENA</name>
<keyword evidence="6" id="KW-1185">Reference proteome</keyword>
<feature type="compositionally biased region" description="Basic and acidic residues" evidence="4">
    <location>
        <begin position="761"/>
        <end position="772"/>
    </location>
</feature>
<dbReference type="PROSITE" id="PS50082">
    <property type="entry name" value="WD_REPEATS_2"/>
    <property type="match status" value="2"/>
</dbReference>
<reference evidence="5 6" key="1">
    <citation type="submission" date="2018-12" db="EMBL/GenBank/DDBJ databases">
        <authorList>
            <person name="Tiukova I."/>
            <person name="Dainat J."/>
        </authorList>
    </citation>
    <scope>NUCLEOTIDE SEQUENCE [LARGE SCALE GENOMIC DNA]</scope>
</reference>
<dbReference type="SMART" id="SM00320">
    <property type="entry name" value="WD40"/>
    <property type="match status" value="6"/>
</dbReference>
<dbReference type="AlphaFoldDB" id="A0A448YTP1"/>
<dbReference type="Proteomes" id="UP000290900">
    <property type="component" value="Unassembled WGS sequence"/>
</dbReference>
<evidence type="ECO:0000256" key="3">
    <source>
        <dbReference type="PROSITE-ProRule" id="PRU00221"/>
    </source>
</evidence>
<dbReference type="STRING" id="13370.A0A448YTP1"/>
<gene>
    <name evidence="5" type="ORF">BRENAR_LOCUS5030</name>
</gene>
<feature type="region of interest" description="Disordered" evidence="4">
    <location>
        <begin position="761"/>
        <end position="786"/>
    </location>
</feature>
<feature type="compositionally biased region" description="Polar residues" evidence="4">
    <location>
        <begin position="553"/>
        <end position="563"/>
    </location>
</feature>
<dbReference type="InterPro" id="IPR020472">
    <property type="entry name" value="WD40_PAC1"/>
</dbReference>
<protein>
    <submittedName>
        <fullName evidence="5">DEKNAAC105613</fullName>
    </submittedName>
</protein>
<evidence type="ECO:0000256" key="4">
    <source>
        <dbReference type="SAM" id="MobiDB-lite"/>
    </source>
</evidence>
<feature type="region of interest" description="Disordered" evidence="4">
    <location>
        <begin position="553"/>
        <end position="573"/>
    </location>
</feature>
<feature type="region of interest" description="Disordered" evidence="4">
    <location>
        <begin position="693"/>
        <end position="713"/>
    </location>
</feature>
<dbReference type="InterPro" id="IPR040324">
    <property type="entry name" value="WDR44/Dgr2"/>
</dbReference>
<keyword evidence="2" id="KW-0677">Repeat</keyword>
<dbReference type="InterPro" id="IPR001680">
    <property type="entry name" value="WD40_rpt"/>
</dbReference>
<dbReference type="Pfam" id="PF00400">
    <property type="entry name" value="WD40"/>
    <property type="match status" value="2"/>
</dbReference>
<dbReference type="OrthoDB" id="1932312at2759"/>
<dbReference type="FunCoup" id="A0A448YTP1">
    <property type="interactions" value="61"/>
</dbReference>
<dbReference type="PANTHER" id="PTHR14221:SF0">
    <property type="entry name" value="WD REPEAT-CONTAINING PROTEIN 44"/>
    <property type="match status" value="1"/>
</dbReference>
<dbReference type="Gene3D" id="2.130.10.10">
    <property type="entry name" value="YVTN repeat-like/Quinoprotein amine dehydrogenase"/>
    <property type="match status" value="2"/>
</dbReference>
<evidence type="ECO:0000256" key="1">
    <source>
        <dbReference type="ARBA" id="ARBA00022574"/>
    </source>
</evidence>
<proteinExistence type="predicted"/>
<feature type="region of interest" description="Disordered" evidence="4">
    <location>
        <begin position="608"/>
        <end position="632"/>
    </location>
</feature>
<feature type="region of interest" description="Disordered" evidence="4">
    <location>
        <begin position="819"/>
        <end position="845"/>
    </location>
</feature>
<sequence length="845" mass="93703">MSEGNGSWTPQLAPINAGLDYIAQMSGAELEENRVRGLAKALKYREFFRRSQKFSNKGFNHFFLSQELRPTEGEPSANAASNTSNSTVGQDEISIFSDIDPKATPGSTKAAVNNSSTSTKHKANFILEFSKDGKYLASAGDDGIVRIWEVISSVFDRKFCTAHKGTEPVNQSCPPLMSPHLSFSNQSPSSAVSILSAAKLAVKKERSRSRSRSSFASTSPISDKPDDLGSVVNENIVGADTRKKANKTASVSAFAPVFKPYPIRQFRHNDTVLAVSWSKNNFLLTSSEDRTVKLWHVERNECLRSFKLGSFATALKFHEKDDRFFVCCQWDGTVLFYSILEKQIVYQTKLDQRITCMAFSPDLDHVYIGCERGYFYILSLMGLKELSTFQIRHKNKCPRLTGIDAFNLNDDVKVLVTTNDSRVRLFSFKRRTLEVRYSGYDNEYSMIRASVNESRSLVITGSEDGWMYLWRLYDGKDETVDSGSSHLKKLPQEIASWFRDDSCQLKNKHYGAFHLHHTRCNAAILAPRTTSKMLELSDDPIFELRNNYGNLFDSQDSSKTSHPSEPEDDADDLSTAIIVSTDNNGTIRVLRRDFAYSIRKSVLSKRGGSKGELRAALRRRERNNSVSSEPRYLSTALSVPSLNVEDMTRGSDLSGNTPEHRSRYSSFNSMNDTKDVGAKATRASKVYVENHIPSIDSSSGSQRGADLSPTLSLDTASRHSAVVSVGGTVYRAMQSPEKDSLATESFKEIDQQIRQLMLDNEKNTGDSDDSRHTSRSGAPLVPLSADGTIVSSPKNVLASLISSTNGHQHAINDSISTITLPPFDKDASTRVESNGIAGKQKNSVG</sequence>
<dbReference type="PROSITE" id="PS50294">
    <property type="entry name" value="WD_REPEATS_REGION"/>
    <property type="match status" value="1"/>
</dbReference>
<dbReference type="EMBL" id="CAACVR010000076">
    <property type="protein sequence ID" value="VEU24302.1"/>
    <property type="molecule type" value="Genomic_DNA"/>
</dbReference>
<dbReference type="SUPFAM" id="SSF50978">
    <property type="entry name" value="WD40 repeat-like"/>
    <property type="match status" value="1"/>
</dbReference>
<feature type="repeat" description="WD" evidence="3">
    <location>
        <begin position="127"/>
        <end position="150"/>
    </location>
</feature>
<dbReference type="InterPro" id="IPR019775">
    <property type="entry name" value="WD40_repeat_CS"/>
</dbReference>
<evidence type="ECO:0000313" key="5">
    <source>
        <dbReference type="EMBL" id="VEU24302.1"/>
    </source>
</evidence>
<accession>A0A448YTP1</accession>
<evidence type="ECO:0000313" key="6">
    <source>
        <dbReference type="Proteomes" id="UP000290900"/>
    </source>
</evidence>
<dbReference type="InterPro" id="IPR015943">
    <property type="entry name" value="WD40/YVTN_repeat-like_dom_sf"/>
</dbReference>
<dbReference type="InParanoid" id="A0A448YTP1"/>
<dbReference type="InterPro" id="IPR036322">
    <property type="entry name" value="WD40_repeat_dom_sf"/>
</dbReference>
<feature type="region of interest" description="Disordered" evidence="4">
    <location>
        <begin position="646"/>
        <end position="673"/>
    </location>
</feature>